<keyword evidence="1" id="KW-0175">Coiled coil</keyword>
<name>A0A2D2Q498_PARLV</name>
<dbReference type="OrthoDB" id="567632at2"/>
<evidence type="ECO:0000256" key="2">
    <source>
        <dbReference type="SAM" id="Phobius"/>
    </source>
</evidence>
<dbReference type="EMBL" id="CP018092">
    <property type="protein sequence ID" value="ATS19328.1"/>
    <property type="molecule type" value="Genomic_DNA"/>
</dbReference>
<dbReference type="RefSeq" id="WP_099799662.1">
    <property type="nucleotide sequence ID" value="NZ_CP018092.1"/>
</dbReference>
<accession>A0A2D2Q498</accession>
<sequence>MSEQITASEAKQIMDILKELHGDMKAVKSELQALTMEVKVNQTKNDEQFKALNEKVEELRDRQRAIDNRLWSFIVALILLLAAGLVKLTLFDKI</sequence>
<proteinExistence type="predicted"/>
<gene>
    <name evidence="3" type="ORF">BRW62_11970</name>
</gene>
<keyword evidence="2" id="KW-0812">Transmembrane</keyword>
<keyword evidence="2" id="KW-1133">Transmembrane helix</keyword>
<evidence type="ECO:0000313" key="3">
    <source>
        <dbReference type="EMBL" id="ATS19328.1"/>
    </source>
</evidence>
<reference evidence="4" key="2">
    <citation type="journal article" date="2022" name="Front. Microbiol.">
        <title>Comparative Genomic Analysis Revealed Distinct Molecular Components and Organization of CO2-Concentrating Mechanism in Thermophilic Cyanobacteria.</title>
        <authorList>
            <person name="Tang J."/>
            <person name="Zhou H."/>
            <person name="Yao D."/>
            <person name="Riaz S."/>
            <person name="You D."/>
            <person name="Klepacz-Smolka A."/>
            <person name="Daroch M."/>
        </authorList>
    </citation>
    <scope>NUCLEOTIDE SEQUENCE [LARGE SCALE GENOMIC DNA]</scope>
    <source>
        <strain evidence="4">PCC 6715</strain>
    </source>
</reference>
<keyword evidence="2" id="KW-0472">Membrane</keyword>
<dbReference type="AlphaFoldDB" id="A0A2D2Q498"/>
<keyword evidence="4" id="KW-1185">Reference proteome</keyword>
<evidence type="ECO:0000256" key="1">
    <source>
        <dbReference type="SAM" id="Coils"/>
    </source>
</evidence>
<dbReference type="KEGG" id="slw:BRW62_11970"/>
<protein>
    <submittedName>
        <fullName evidence="3">Uncharacterized protein</fullName>
    </submittedName>
</protein>
<reference evidence="3 4" key="1">
    <citation type="submission" date="2016-11" db="EMBL/GenBank/DDBJ databases">
        <title>Complete genome sequence of thermophilic cyanobacteria strain Synechococcus sp. PCC6715.</title>
        <authorList>
            <person name="Tang J."/>
            <person name="Daroch M."/>
            <person name="Liang Y."/>
            <person name="Jiang D."/>
            <person name="Shah M."/>
        </authorList>
    </citation>
    <scope>NUCLEOTIDE SEQUENCE [LARGE SCALE GENOMIC DNA]</scope>
    <source>
        <strain evidence="3 4">PCC 6715</strain>
    </source>
</reference>
<feature type="coiled-coil region" evidence="1">
    <location>
        <begin position="17"/>
        <end position="69"/>
    </location>
</feature>
<dbReference type="Proteomes" id="UP000231057">
    <property type="component" value="Chromosome"/>
</dbReference>
<evidence type="ECO:0000313" key="4">
    <source>
        <dbReference type="Proteomes" id="UP000231057"/>
    </source>
</evidence>
<feature type="transmembrane region" description="Helical" evidence="2">
    <location>
        <begin position="70"/>
        <end position="91"/>
    </location>
</feature>
<organism evidence="3 4">
    <name type="scientific">Parathermosynechococcus lividus PCC 6715</name>
    <dbReference type="NCBI Taxonomy" id="1917166"/>
    <lineage>
        <taxon>Bacteria</taxon>
        <taxon>Bacillati</taxon>
        <taxon>Cyanobacteriota</taxon>
        <taxon>Cyanophyceae</taxon>
        <taxon>Acaryochloridales</taxon>
        <taxon>Thermosynechococcaceae</taxon>
        <taxon>Parathermosynechococcus</taxon>
    </lineage>
</organism>